<comment type="caution">
    <text evidence="12">The sequence shown here is derived from an EMBL/GenBank/DDBJ whole genome shotgun (WGS) entry which is preliminary data.</text>
</comment>
<keyword evidence="8 9" id="KW-0472">Membrane</keyword>
<feature type="transmembrane region" description="Helical" evidence="11">
    <location>
        <begin position="766"/>
        <end position="785"/>
    </location>
</feature>
<sequence length="1002" mass="112596">MASPPRSDGPAKWLSGNASKDGLRDLLCGMLSGFVCKIVEYPADTIKVLEQTSGRFSGPVDCFRKTVATSGILSLYQGLGAPLLGSMAENASLFVSYGYIKKALSVDEELATLANPIPFWKLVLAGGGSGFASTCVLTPVELIKCRLQAQLGSAHSEKLYRGPVDCVVRTVREDGLTGLWRGNLSTLMREVPGNMAWFGVYEGVMRMVQTAKQYDKKKDVPLLWSALSGSCAGVAYWAVPYPADTVKSKIQTDPRFYGQSFMTVFRTVLREEGISGLYRGCGITCFRAVPSHALIFYVYEMANRYDAFKTMMKAYNLMKDGTADVMPMRSGSIHHASELDLLPCRAMALFFGRSGWCGEDENEQEEEEDEERHPDPEQVQRPRPQCILRNGKWMEVWPEHWGMRMHQIRELLNSCKEDVHWHQSHSVRDMVNQHLLPRTAGEGVGYAVKINRQSPLEVDVLISHSWNENAEEFVDTLERTVDPEEVLFVCAFSIYQNEDNAGPSIAEQIGSSTRHSPFGRVLSHIQARGASAGFWWWPRRTFYMLPGLCLLLALELFMEVASDKYCSNWREGKGTCLASHWVVADLDGYCAATFPLVWSLVLFGIILEVALRGVSRWVYSGRMVAVPNYQDNLYQRLWCVYEIFMATQLRVYVSLAHTLAPAGKVHARNAGCSNVDDEARIRREIESFGARVRARSKSKLFERHGTDSEEAAAEEGYRRVDASITWTTTRAKREWLLVILRIILLGTALQGSVTVLSLSLGLKKRYFALGYIFAFFLYMALMWSILRRTGCIERRHLLLLGMLPFLTGVMLVVMADLVAPDFENHSMDVVAAMGFVFVMFGVSSLFLPLTRIRKFRKNWRPAFLCMVGALTWLGFYVSYAIYFRRPAWSFQTLDLNFAYPSLMQTATLNCGPPLLACYIWSFLLAWGVRMQIVHKDPSVTEHMMQGVVDLRANSVQAMEEGFQTFQAIQCGGCCGSVDTETSDSSMSEWGEDSDVTNSTSAW</sequence>
<keyword evidence="5" id="KW-0677">Repeat</keyword>
<dbReference type="PROSITE" id="PS50920">
    <property type="entry name" value="SOLCAR"/>
    <property type="match status" value="3"/>
</dbReference>
<reference evidence="12 13" key="1">
    <citation type="submission" date="2016-02" db="EMBL/GenBank/DDBJ databases">
        <title>Genome analysis of coral dinoflagellate symbionts highlights evolutionary adaptations to a symbiotic lifestyle.</title>
        <authorList>
            <person name="Aranda M."/>
            <person name="Li Y."/>
            <person name="Liew Y.J."/>
            <person name="Baumgarten S."/>
            <person name="Simakov O."/>
            <person name="Wilson M."/>
            <person name="Piel J."/>
            <person name="Ashoor H."/>
            <person name="Bougouffa S."/>
            <person name="Bajic V.B."/>
            <person name="Ryu T."/>
            <person name="Ravasi T."/>
            <person name="Bayer T."/>
            <person name="Micklem G."/>
            <person name="Kim H."/>
            <person name="Bhak J."/>
            <person name="Lajeunesse T.C."/>
            <person name="Voolstra C.R."/>
        </authorList>
    </citation>
    <scope>NUCLEOTIDE SEQUENCE [LARGE SCALE GENOMIC DNA]</scope>
    <source>
        <strain evidence="12 13">CCMP2467</strain>
    </source>
</reference>
<comment type="subcellular location">
    <subcellularLocation>
        <location evidence="1">Mitochondrion membrane</location>
        <topology evidence="1">Multi-pass membrane protein</topology>
    </subcellularLocation>
</comment>
<dbReference type="SUPFAM" id="SSF103506">
    <property type="entry name" value="Mitochondrial carrier"/>
    <property type="match status" value="1"/>
</dbReference>
<feature type="transmembrane region" description="Helical" evidence="11">
    <location>
        <begin position="829"/>
        <end position="849"/>
    </location>
</feature>
<feature type="region of interest" description="Disordered" evidence="10">
    <location>
        <begin position="360"/>
        <end position="382"/>
    </location>
</feature>
<evidence type="ECO:0000256" key="6">
    <source>
        <dbReference type="ARBA" id="ARBA00022989"/>
    </source>
</evidence>
<dbReference type="EMBL" id="LSRX01000124">
    <property type="protein sequence ID" value="OLQ08115.1"/>
    <property type="molecule type" value="Genomic_DNA"/>
</dbReference>
<dbReference type="GO" id="GO:1990575">
    <property type="term" value="P:mitochondrial L-ornithine transmembrane transport"/>
    <property type="evidence" value="ECO:0007669"/>
    <property type="project" value="TreeGrafter"/>
</dbReference>
<dbReference type="Gene3D" id="1.50.40.10">
    <property type="entry name" value="Mitochondrial carrier domain"/>
    <property type="match status" value="1"/>
</dbReference>
<dbReference type="InterPro" id="IPR023395">
    <property type="entry name" value="MCP_dom_sf"/>
</dbReference>
<feature type="compositionally biased region" description="Basic and acidic residues" evidence="10">
    <location>
        <begin position="371"/>
        <end position="380"/>
    </location>
</feature>
<evidence type="ECO:0000256" key="11">
    <source>
        <dbReference type="SAM" id="Phobius"/>
    </source>
</evidence>
<evidence type="ECO:0000256" key="8">
    <source>
        <dbReference type="ARBA" id="ARBA00023136"/>
    </source>
</evidence>
<feature type="transmembrane region" description="Helical" evidence="11">
    <location>
        <begin position="735"/>
        <end position="760"/>
    </location>
</feature>
<keyword evidence="6 11" id="KW-1133">Transmembrane helix</keyword>
<feature type="compositionally biased region" description="Acidic residues" evidence="10">
    <location>
        <begin position="360"/>
        <end position="370"/>
    </location>
</feature>
<comment type="similarity">
    <text evidence="2">Belongs to the mitochondrial carrier (TC 2.A.29) family.</text>
</comment>
<feature type="transmembrane region" description="Helical" evidence="11">
    <location>
        <begin position="797"/>
        <end position="817"/>
    </location>
</feature>
<dbReference type="PANTHER" id="PTHR45624">
    <property type="entry name" value="MITOCHONDRIAL BASIC AMINO ACIDS TRANSPORTER-RELATED"/>
    <property type="match status" value="1"/>
</dbReference>
<proteinExistence type="inferred from homology"/>
<feature type="repeat" description="Solcar" evidence="9">
    <location>
        <begin position="117"/>
        <end position="207"/>
    </location>
</feature>
<evidence type="ECO:0000313" key="13">
    <source>
        <dbReference type="Proteomes" id="UP000186817"/>
    </source>
</evidence>
<dbReference type="PANTHER" id="PTHR45624:SF12">
    <property type="entry name" value="MITOCHONDRIAL ORNITHINE TRANSPORTER 1"/>
    <property type="match status" value="1"/>
</dbReference>
<evidence type="ECO:0000256" key="10">
    <source>
        <dbReference type="SAM" id="MobiDB-lite"/>
    </source>
</evidence>
<dbReference type="Pfam" id="PF00153">
    <property type="entry name" value="Mito_carr"/>
    <property type="match status" value="3"/>
</dbReference>
<dbReference type="Proteomes" id="UP000186817">
    <property type="component" value="Unassembled WGS sequence"/>
</dbReference>
<dbReference type="AlphaFoldDB" id="A0A1Q9EL26"/>
<keyword evidence="13" id="KW-1185">Reference proteome</keyword>
<feature type="transmembrane region" description="Helical" evidence="11">
    <location>
        <begin position="902"/>
        <end position="926"/>
    </location>
</feature>
<keyword evidence="3" id="KW-0813">Transport</keyword>
<evidence type="ECO:0000256" key="3">
    <source>
        <dbReference type="ARBA" id="ARBA00022448"/>
    </source>
</evidence>
<evidence type="ECO:0000313" key="12">
    <source>
        <dbReference type="EMBL" id="OLQ08115.1"/>
    </source>
</evidence>
<evidence type="ECO:0000256" key="4">
    <source>
        <dbReference type="ARBA" id="ARBA00022692"/>
    </source>
</evidence>
<feature type="region of interest" description="Disordered" evidence="10">
    <location>
        <begin position="981"/>
        <end position="1002"/>
    </location>
</feature>
<dbReference type="GO" id="GO:0031966">
    <property type="term" value="C:mitochondrial membrane"/>
    <property type="evidence" value="ECO:0007669"/>
    <property type="project" value="UniProtKB-SubCell"/>
</dbReference>
<gene>
    <name evidence="12" type="primary">mcfS</name>
    <name evidence="12" type="ORF">AK812_SmicGene8451</name>
</gene>
<feature type="repeat" description="Solcar" evidence="9">
    <location>
        <begin position="20"/>
        <end position="103"/>
    </location>
</feature>
<name>A0A1Q9EL26_SYMMI</name>
<feature type="transmembrane region" description="Helical" evidence="11">
    <location>
        <begin position="596"/>
        <end position="614"/>
    </location>
</feature>
<evidence type="ECO:0000256" key="5">
    <source>
        <dbReference type="ARBA" id="ARBA00022737"/>
    </source>
</evidence>
<dbReference type="OrthoDB" id="434375at2759"/>
<evidence type="ECO:0000256" key="7">
    <source>
        <dbReference type="ARBA" id="ARBA00023128"/>
    </source>
</evidence>
<feature type="transmembrane region" description="Helical" evidence="11">
    <location>
        <begin position="861"/>
        <end position="882"/>
    </location>
</feature>
<dbReference type="InterPro" id="IPR050567">
    <property type="entry name" value="Mitochondrial_Carrier"/>
</dbReference>
<accession>A0A1Q9EL26</accession>
<organism evidence="12 13">
    <name type="scientific">Symbiodinium microadriaticum</name>
    <name type="common">Dinoflagellate</name>
    <name type="synonym">Zooxanthella microadriatica</name>
    <dbReference type="NCBI Taxonomy" id="2951"/>
    <lineage>
        <taxon>Eukaryota</taxon>
        <taxon>Sar</taxon>
        <taxon>Alveolata</taxon>
        <taxon>Dinophyceae</taxon>
        <taxon>Suessiales</taxon>
        <taxon>Symbiodiniaceae</taxon>
        <taxon>Symbiodinium</taxon>
    </lineage>
</organism>
<dbReference type="InterPro" id="IPR018108">
    <property type="entry name" value="MCP_transmembrane"/>
</dbReference>
<evidence type="ECO:0000256" key="2">
    <source>
        <dbReference type="ARBA" id="ARBA00006375"/>
    </source>
</evidence>
<evidence type="ECO:0000256" key="1">
    <source>
        <dbReference type="ARBA" id="ARBA00004225"/>
    </source>
</evidence>
<keyword evidence="7" id="KW-0496">Mitochondrion</keyword>
<evidence type="ECO:0000256" key="9">
    <source>
        <dbReference type="PROSITE-ProRule" id="PRU00282"/>
    </source>
</evidence>
<feature type="repeat" description="Solcar" evidence="9">
    <location>
        <begin position="220"/>
        <end position="305"/>
    </location>
</feature>
<dbReference type="GO" id="GO:0000064">
    <property type="term" value="F:L-ornithine transmembrane transporter activity"/>
    <property type="evidence" value="ECO:0007669"/>
    <property type="project" value="TreeGrafter"/>
</dbReference>
<protein>
    <submittedName>
        <fullName evidence="12">Mitochondrial substrate carrier family protein S</fullName>
    </submittedName>
</protein>
<keyword evidence="4 9" id="KW-0812">Transmembrane</keyword>